<feature type="binding site" evidence="9">
    <location>
        <position position="949"/>
    </location>
    <ligand>
        <name>Zn(2+)</name>
        <dbReference type="ChEBI" id="CHEBI:29105"/>
        <label>2</label>
    </ligand>
</feature>
<feature type="region of interest" description="Disordered" evidence="12">
    <location>
        <begin position="359"/>
        <end position="903"/>
    </location>
</feature>
<evidence type="ECO:0000256" key="4">
    <source>
        <dbReference type="ARBA" id="ARBA00022771"/>
    </source>
</evidence>
<feature type="site" description="Histone H3K4me3 binding" evidence="8">
    <location>
        <position position="903"/>
    </location>
</feature>
<dbReference type="InterPro" id="IPR013083">
    <property type="entry name" value="Znf_RING/FYVE/PHD"/>
</dbReference>
<dbReference type="OrthoDB" id="5411773at2759"/>
<evidence type="ECO:0000256" key="3">
    <source>
        <dbReference type="ARBA" id="ARBA00022723"/>
    </source>
</evidence>
<feature type="domain" description="PHD-type" evidence="13">
    <location>
        <begin position="901"/>
        <end position="952"/>
    </location>
</feature>
<dbReference type="PANTHER" id="PTHR10333">
    <property type="entry name" value="INHIBITOR OF GROWTH PROTEIN"/>
    <property type="match status" value="1"/>
</dbReference>
<dbReference type="PANTHER" id="PTHR10333:SF42">
    <property type="entry name" value="INHIBITOR OF GROWTH PROTEIN 5"/>
    <property type="match status" value="1"/>
</dbReference>
<dbReference type="SMART" id="SM01408">
    <property type="entry name" value="ING"/>
    <property type="match status" value="1"/>
</dbReference>
<feature type="binding site" evidence="9">
    <location>
        <position position="931"/>
    </location>
    <ligand>
        <name>Zn(2+)</name>
        <dbReference type="ChEBI" id="CHEBI:29105"/>
        <label>1</label>
    </ligand>
</feature>
<feature type="compositionally biased region" description="Basic and acidic residues" evidence="12">
    <location>
        <begin position="533"/>
        <end position="544"/>
    </location>
</feature>
<dbReference type="PROSITE" id="PS50016">
    <property type="entry name" value="ZF_PHD_2"/>
    <property type="match status" value="1"/>
</dbReference>
<feature type="binding site" evidence="9">
    <location>
        <position position="922"/>
    </location>
    <ligand>
        <name>Zn(2+)</name>
        <dbReference type="ChEBI" id="CHEBI:29105"/>
        <label>2</label>
    </ligand>
</feature>
<evidence type="ECO:0000259" key="13">
    <source>
        <dbReference type="PROSITE" id="PS50016"/>
    </source>
</evidence>
<feature type="binding site" evidence="9">
    <location>
        <position position="917"/>
    </location>
    <ligand>
        <name>Zn(2+)</name>
        <dbReference type="ChEBI" id="CHEBI:29105"/>
        <label>2</label>
    </ligand>
</feature>
<dbReference type="InterPro" id="IPR024610">
    <property type="entry name" value="ING_N_histone-binding"/>
</dbReference>
<keyword evidence="5 9" id="KW-0862">Zinc</keyword>
<dbReference type="VEuPathDB" id="FungiDB:BTJ68_08045"/>
<evidence type="ECO:0000256" key="5">
    <source>
        <dbReference type="ARBA" id="ARBA00022833"/>
    </source>
</evidence>
<proteinExistence type="inferred from homology"/>
<feature type="compositionally biased region" description="Basic and acidic residues" evidence="12">
    <location>
        <begin position="689"/>
        <end position="698"/>
    </location>
</feature>
<dbReference type="CDD" id="cd15505">
    <property type="entry name" value="PHD_ING"/>
    <property type="match status" value="1"/>
</dbReference>
<keyword evidence="7 11" id="KW-0539">Nucleus</keyword>
<evidence type="ECO:0000313" key="14">
    <source>
        <dbReference type="EMBL" id="RMY73397.1"/>
    </source>
</evidence>
<feature type="compositionally biased region" description="Polar residues" evidence="12">
    <location>
        <begin position="48"/>
        <end position="60"/>
    </location>
</feature>
<feature type="compositionally biased region" description="Basic residues" evidence="12">
    <location>
        <begin position="726"/>
        <end position="735"/>
    </location>
</feature>
<dbReference type="InterPro" id="IPR019787">
    <property type="entry name" value="Znf_PHD-finger"/>
</dbReference>
<evidence type="ECO:0000256" key="12">
    <source>
        <dbReference type="SAM" id="MobiDB-lite"/>
    </source>
</evidence>
<dbReference type="SUPFAM" id="SSF57903">
    <property type="entry name" value="FYVE/PHD zinc finger"/>
    <property type="match status" value="1"/>
</dbReference>
<feature type="compositionally biased region" description="Low complexity" evidence="12">
    <location>
        <begin position="460"/>
        <end position="470"/>
    </location>
</feature>
<organism evidence="14 15">
    <name type="scientific">Hortaea werneckii</name>
    <name type="common">Black yeast</name>
    <name type="synonym">Cladosporium werneckii</name>
    <dbReference type="NCBI Taxonomy" id="91943"/>
    <lineage>
        <taxon>Eukaryota</taxon>
        <taxon>Fungi</taxon>
        <taxon>Dikarya</taxon>
        <taxon>Ascomycota</taxon>
        <taxon>Pezizomycotina</taxon>
        <taxon>Dothideomycetes</taxon>
        <taxon>Dothideomycetidae</taxon>
        <taxon>Mycosphaerellales</taxon>
        <taxon>Teratosphaeriaceae</taxon>
        <taxon>Hortaea</taxon>
    </lineage>
</organism>
<keyword evidence="3 9" id="KW-0479">Metal-binding</keyword>
<evidence type="ECO:0000256" key="8">
    <source>
        <dbReference type="PIRSR" id="PIRSR628651-50"/>
    </source>
</evidence>
<dbReference type="SMART" id="SM00249">
    <property type="entry name" value="PHD"/>
    <property type="match status" value="1"/>
</dbReference>
<evidence type="ECO:0000313" key="15">
    <source>
        <dbReference type="Proteomes" id="UP000269276"/>
    </source>
</evidence>
<dbReference type="EMBL" id="QWIP01000097">
    <property type="protein sequence ID" value="RMY73397.1"/>
    <property type="molecule type" value="Genomic_DNA"/>
</dbReference>
<feature type="binding site" evidence="9">
    <location>
        <position position="946"/>
    </location>
    <ligand>
        <name>Zn(2+)</name>
        <dbReference type="ChEBI" id="CHEBI:29105"/>
        <label>2</label>
    </ligand>
</feature>
<evidence type="ECO:0000256" key="9">
    <source>
        <dbReference type="PIRSR" id="PIRSR628651-51"/>
    </source>
</evidence>
<sequence length="973" mass="105515">MTGSAWRRASDGSGQGTLQVDITFVSCDTLIAFERPAPARHNLHLTMPPTSNVRKSTAANPTVPATEAPQKRTTASGRSIRTNTTRPSNYYARPYGSFNSNANLPAATDMQGSDDQPGFFPALQYFTDAVSALPREVVRHFTLMKEVEAKIHGPNEKVGDCVDALLALPIPPRKDMGGHGQQQHQQHGGLLSLTANNSMRGSANASLVNGVPGGGAQLQPVNSAQNSIAGGSMASEEPQAMDPHSSEEELARRKQYLDLRIMTHNLLPNLDEKNVVLAEANRVLQQQLARIDSVLPHLDNEISEGARLGSMTHWAYTDNRKKDAVPAPGATQSRRDVAATNSLAAAASAIHETEIAAARRTAGRDLEREKPTGKGKRAQEQVDSDFDERPKKTGAKGAGKGKGVQPQPPAMGLGINTNGEPMKRRKVDKGLGAPAMERTTSSASKTGGKGATARETPRSTPATTEPAGKAKTAKAKQPPPQTKKRVPKSAQNSPALASSPLHSSFNPNNAVEPPTSNRPSSGRLRQNSSATNLRHERTIGEDTGRPPSAAGAKPSGGEKPGPKRKTGPPREESRDAQGRTLEERQAKKTTEREELKREEIEAGADREGRPVPSRSNSGKGKASVSKTGTPRNDAAEGQAMARTRSTRSIRNRDSSSAEPNMGRAGPGGHRRNVSNSHLVKQLAPFNKSPDLDRHKKDDMDEDMDSDEQDQQGDERNEDREEEGRGRRGRRSRPISRRNTLQTAATGSPSASRNGRGRGGEQGRDEMRRHDEDEEMRDRDRGDEYYGMQDRHRREHHSHHGGGEEDDDQPPELEPDAGSSPGQDSPQPPSHTGAHSPPSYMEEPEHHHHQQRHPSGPPPAAENPSYASGDNADDNDDDMMPPEALDEQDEGSEHDPDDPDEPKYCYCNRGSYGEMVACDNDNCPREWFHLGCTELRDAPGEDEKWYCAECRPLFGFGGNGRRGRGGNGRGRGGR</sequence>
<reference evidence="14 15" key="1">
    <citation type="journal article" date="2018" name="BMC Genomics">
        <title>Genomic evidence for intraspecific hybridization in a clonal and extremely halotolerant yeast.</title>
        <authorList>
            <person name="Gostincar C."/>
            <person name="Stajich J.E."/>
            <person name="Zupancic J."/>
            <person name="Zalar P."/>
            <person name="Gunde-Cimerman N."/>
        </authorList>
    </citation>
    <scope>NUCLEOTIDE SEQUENCE [LARGE SCALE GENOMIC DNA]</scope>
    <source>
        <strain evidence="14 15">EXF-2682</strain>
    </source>
</reference>
<feature type="site" description="Histone H3K4me3 binding" evidence="8">
    <location>
        <position position="926"/>
    </location>
</feature>
<feature type="compositionally biased region" description="Acidic residues" evidence="12">
    <location>
        <begin position="870"/>
        <end position="899"/>
    </location>
</feature>
<evidence type="ECO:0000256" key="7">
    <source>
        <dbReference type="ARBA" id="ARBA00023242"/>
    </source>
</evidence>
<feature type="compositionally biased region" description="Polar residues" evidence="12">
    <location>
        <begin position="71"/>
        <end position="88"/>
    </location>
</feature>
<evidence type="ECO:0000256" key="2">
    <source>
        <dbReference type="ARBA" id="ARBA00010210"/>
    </source>
</evidence>
<dbReference type="InterPro" id="IPR011011">
    <property type="entry name" value="Znf_FYVE_PHD"/>
</dbReference>
<dbReference type="PROSITE" id="PS01359">
    <property type="entry name" value="ZF_PHD_1"/>
    <property type="match status" value="1"/>
</dbReference>
<protein>
    <recommendedName>
        <fullName evidence="11">Chromatin modification-related protein</fullName>
    </recommendedName>
</protein>
<dbReference type="GO" id="GO:0070210">
    <property type="term" value="C:Rpd3L-Expanded complex"/>
    <property type="evidence" value="ECO:0007669"/>
    <property type="project" value="TreeGrafter"/>
</dbReference>
<feature type="binding site" evidence="9">
    <location>
        <position position="928"/>
    </location>
    <ligand>
        <name>Zn(2+)</name>
        <dbReference type="ChEBI" id="CHEBI:29105"/>
        <label>1</label>
    </ligand>
</feature>
<dbReference type="GO" id="GO:0006325">
    <property type="term" value="P:chromatin organization"/>
    <property type="evidence" value="ECO:0007669"/>
    <property type="project" value="UniProtKB-KW"/>
</dbReference>
<dbReference type="GO" id="GO:0008270">
    <property type="term" value="F:zinc ion binding"/>
    <property type="evidence" value="ECO:0007669"/>
    <property type="project" value="UniProtKB-KW"/>
</dbReference>
<feature type="region of interest" description="Disordered" evidence="12">
    <location>
        <begin position="42"/>
        <end position="94"/>
    </location>
</feature>
<dbReference type="Gene3D" id="3.30.40.10">
    <property type="entry name" value="Zinc/RING finger domain, C3HC4 (zinc finger)"/>
    <property type="match status" value="1"/>
</dbReference>
<feature type="compositionally biased region" description="Polar residues" evidence="12">
    <location>
        <begin position="613"/>
        <end position="630"/>
    </location>
</feature>
<feature type="compositionally biased region" description="Acidic residues" evidence="12">
    <location>
        <begin position="803"/>
        <end position="814"/>
    </location>
</feature>
<feature type="compositionally biased region" description="Basic and acidic residues" evidence="12">
    <location>
        <begin position="362"/>
        <end position="380"/>
    </location>
</feature>
<name>A0A3M7EAH2_HORWE</name>
<feature type="compositionally biased region" description="Basic and acidic residues" evidence="12">
    <location>
        <begin position="712"/>
        <end position="725"/>
    </location>
</feature>
<comment type="subunit">
    <text evidence="11">Component of an histone acetyltransferase complex. Interacts with H3K4me3 and to a lesser extent with H3K4me2.</text>
</comment>
<comment type="similarity">
    <text evidence="2 11">Belongs to the ING family.</text>
</comment>
<dbReference type="InterPro" id="IPR019786">
    <property type="entry name" value="Zinc_finger_PHD-type_CS"/>
</dbReference>
<dbReference type="InterPro" id="IPR001965">
    <property type="entry name" value="Znf_PHD"/>
</dbReference>
<evidence type="ECO:0000256" key="10">
    <source>
        <dbReference type="PROSITE-ProRule" id="PRU00146"/>
    </source>
</evidence>
<feature type="binding site" evidence="9">
    <location>
        <position position="906"/>
    </location>
    <ligand>
        <name>Zn(2+)</name>
        <dbReference type="ChEBI" id="CHEBI:29105"/>
        <label>1</label>
    </ligand>
</feature>
<keyword evidence="6 11" id="KW-0156">Chromatin regulator</keyword>
<feature type="site" description="Histone H3K4me3 binding" evidence="8">
    <location>
        <position position="914"/>
    </location>
</feature>
<keyword evidence="4 10" id="KW-0863">Zinc-finger</keyword>
<feature type="compositionally biased region" description="Basic and acidic residues" evidence="12">
    <location>
        <begin position="757"/>
        <end position="791"/>
    </location>
</feature>
<gene>
    <name evidence="14" type="ORF">D0863_03889</name>
</gene>
<dbReference type="GO" id="GO:0006355">
    <property type="term" value="P:regulation of DNA-templated transcription"/>
    <property type="evidence" value="ECO:0007669"/>
    <property type="project" value="TreeGrafter"/>
</dbReference>
<comment type="function">
    <text evidence="11">Component of an histone acetyltransferase complex.</text>
</comment>
<feature type="compositionally biased region" description="Polar residues" evidence="12">
    <location>
        <begin position="505"/>
        <end position="532"/>
    </location>
</feature>
<evidence type="ECO:0000256" key="1">
    <source>
        <dbReference type="ARBA" id="ARBA00004123"/>
    </source>
</evidence>
<feature type="compositionally biased region" description="Low complexity" evidence="12">
    <location>
        <begin position="815"/>
        <end position="824"/>
    </location>
</feature>
<feature type="compositionally biased region" description="Basic and acidic residues" evidence="12">
    <location>
        <begin position="568"/>
        <end position="609"/>
    </location>
</feature>
<comment type="domain">
    <text evidence="11">The PHD-type zinc finger mediates the binding to H3K4me3.</text>
</comment>
<evidence type="ECO:0000256" key="6">
    <source>
        <dbReference type="ARBA" id="ARBA00022853"/>
    </source>
</evidence>
<dbReference type="Proteomes" id="UP000269276">
    <property type="component" value="Unassembled WGS sequence"/>
</dbReference>
<accession>A0A3M7EAH2</accession>
<comment type="caution">
    <text evidence="14">The sequence shown here is derived from an EMBL/GenBank/DDBJ whole genome shotgun (WGS) entry which is preliminary data.</text>
</comment>
<feature type="compositionally biased region" description="Low complexity" evidence="12">
    <location>
        <begin position="493"/>
        <end position="504"/>
    </location>
</feature>
<feature type="site" description="Histone H3K4me3 binding" evidence="8">
    <location>
        <position position="918"/>
    </location>
</feature>
<feature type="compositionally biased region" description="Polar residues" evidence="12">
    <location>
        <begin position="736"/>
        <end position="751"/>
    </location>
</feature>
<dbReference type="VEuPathDB" id="FungiDB:BTJ68_10638"/>
<feature type="compositionally biased region" description="Acidic residues" evidence="12">
    <location>
        <begin position="699"/>
        <end position="711"/>
    </location>
</feature>
<comment type="subcellular location">
    <subcellularLocation>
        <location evidence="1 11">Nucleus</location>
    </subcellularLocation>
</comment>
<dbReference type="GO" id="GO:0033698">
    <property type="term" value="C:Rpd3L complex"/>
    <property type="evidence" value="ECO:0007669"/>
    <property type="project" value="TreeGrafter"/>
</dbReference>
<feature type="binding site" evidence="9">
    <location>
        <position position="904"/>
    </location>
    <ligand>
        <name>Zn(2+)</name>
        <dbReference type="ChEBI" id="CHEBI:29105"/>
        <label>1</label>
    </ligand>
</feature>
<evidence type="ECO:0000256" key="11">
    <source>
        <dbReference type="RuleBase" id="RU361213"/>
    </source>
</evidence>
<dbReference type="Pfam" id="PF12998">
    <property type="entry name" value="ING"/>
    <property type="match status" value="1"/>
</dbReference>
<dbReference type="InterPro" id="IPR028651">
    <property type="entry name" value="ING_fam"/>
</dbReference>
<dbReference type="AlphaFoldDB" id="A0A3M7EAH2"/>